<evidence type="ECO:0000256" key="1">
    <source>
        <dbReference type="SAM" id="MobiDB-lite"/>
    </source>
</evidence>
<dbReference type="VEuPathDB" id="FungiDB:BO82DRAFT_197735"/>
<proteinExistence type="predicted"/>
<dbReference type="Proteomes" id="UP000248340">
    <property type="component" value="Unassembled WGS sequence"/>
</dbReference>
<gene>
    <name evidence="2" type="ORF">BO82DRAFT_197735</name>
</gene>
<dbReference type="EMBL" id="KZ821681">
    <property type="protein sequence ID" value="PYH85002.1"/>
    <property type="molecule type" value="Genomic_DNA"/>
</dbReference>
<dbReference type="AlphaFoldDB" id="A0A319E1H6"/>
<evidence type="ECO:0000313" key="3">
    <source>
        <dbReference type="Proteomes" id="UP000248340"/>
    </source>
</evidence>
<feature type="compositionally biased region" description="Pro residues" evidence="1">
    <location>
        <begin position="8"/>
        <end position="21"/>
    </location>
</feature>
<dbReference type="OrthoDB" id="4414917at2759"/>
<reference evidence="2 3" key="1">
    <citation type="submission" date="2016-12" db="EMBL/GenBank/DDBJ databases">
        <title>The genomes of Aspergillus section Nigri reveals drivers in fungal speciation.</title>
        <authorList>
            <consortium name="DOE Joint Genome Institute"/>
            <person name="Vesth T.C."/>
            <person name="Nybo J."/>
            <person name="Theobald S."/>
            <person name="Brandl J."/>
            <person name="Frisvad J.C."/>
            <person name="Nielsen K.F."/>
            <person name="Lyhne E.K."/>
            <person name="Kogle M.E."/>
            <person name="Kuo A."/>
            <person name="Riley R."/>
            <person name="Clum A."/>
            <person name="Nolan M."/>
            <person name="Lipzen A."/>
            <person name="Salamov A."/>
            <person name="Henrissat B."/>
            <person name="Wiebenga A."/>
            <person name="De Vries R.P."/>
            <person name="Grigoriev I.V."/>
            <person name="Mortensen U.H."/>
            <person name="Andersen M.R."/>
            <person name="Baker S.E."/>
        </authorList>
    </citation>
    <scope>NUCLEOTIDE SEQUENCE [LARGE SCALE GENOMIC DNA]</scope>
    <source>
        <strain evidence="2 3">CBS 121591</strain>
    </source>
</reference>
<organism evidence="2 3">
    <name type="scientific">Aspergillus uvarum CBS 121591</name>
    <dbReference type="NCBI Taxonomy" id="1448315"/>
    <lineage>
        <taxon>Eukaryota</taxon>
        <taxon>Fungi</taxon>
        <taxon>Dikarya</taxon>
        <taxon>Ascomycota</taxon>
        <taxon>Pezizomycotina</taxon>
        <taxon>Eurotiomycetes</taxon>
        <taxon>Eurotiomycetidae</taxon>
        <taxon>Eurotiales</taxon>
        <taxon>Aspergillaceae</taxon>
        <taxon>Aspergillus</taxon>
        <taxon>Aspergillus subgen. Circumdati</taxon>
    </lineage>
</organism>
<protein>
    <recommendedName>
        <fullName evidence="4">F-box domain-containing protein</fullName>
    </recommendedName>
</protein>
<dbReference type="RefSeq" id="XP_025495202.1">
    <property type="nucleotide sequence ID" value="XM_025630571.1"/>
</dbReference>
<dbReference type="GeneID" id="37133312"/>
<accession>A0A319E1H6</accession>
<keyword evidence="3" id="KW-1185">Reference proteome</keyword>
<sequence length="370" mass="41849">MMASSRPANPPNPESSEPAPPQNLDNMPVELFWQMTEHLPIEALTSLRTVSRGVSARALQPFAQCGLSTLSMTLDAHGYDKVDEIANHEFYQKLPQRLAMYPPNAPCDSFWTDAALRKLGQTLAHQLAQCREVVLYYGAPDQADRMDDMLSLHALCRMLAAGQIHLRRLVLFQRQAPERRRAPELLAWPRPYLPPNIASIWPELRQLHVYEPEDNAAIDYLRALLPMILQNAAQLEDFKHVVSPRLFLRDYVIPVRGAIWAGEDESVVRGPAPLKRVEVVGTYINLADLMGFLGQYGPTLERVQICVTYGHGSDARWSEVLAHMKEVCPVLRYVSVVTCRRSLGCVESEDRDRMLEALDRMIEMAEHAGF</sequence>
<evidence type="ECO:0000313" key="2">
    <source>
        <dbReference type="EMBL" id="PYH85002.1"/>
    </source>
</evidence>
<evidence type="ECO:0008006" key="4">
    <source>
        <dbReference type="Google" id="ProtNLM"/>
    </source>
</evidence>
<feature type="region of interest" description="Disordered" evidence="1">
    <location>
        <begin position="1"/>
        <end position="25"/>
    </location>
</feature>
<name>A0A319E1H6_9EURO</name>